<proteinExistence type="predicted"/>
<reference evidence="1" key="1">
    <citation type="submission" date="2021-01" db="EMBL/GenBank/DDBJ databases">
        <authorList>
            <person name="Sun Q."/>
        </authorList>
    </citation>
    <scope>NUCLEOTIDE SEQUENCE</scope>
    <source>
        <strain evidence="1">YIM B02566</strain>
    </source>
</reference>
<accession>A0ACC5R1I2</accession>
<comment type="caution">
    <text evidence="1">The sequence shown here is derived from an EMBL/GenBank/DDBJ whole genome shotgun (WGS) entry which is preliminary data.</text>
</comment>
<name>A0ACC5R1I2_9HYPH</name>
<sequence>MRKETVLITGANRGLGLELARQYAAAGCRVLACSRGPGEPPPVAGDVTWLALDTGNEDSIATLARDLQTEAVDILINNAARRGDTGGLDTLSTEDFLATIRVNTLGPLLMVKAFRAHLERGQRRIVANISSRAGSVAEGLDADGDYAYRCSKAALNIATAKLAFDFGLIFLALHPGWVKTDMGGPEAEVPLAQSAQGLRSRIHAARPRDSGCFFSFEGTRISW</sequence>
<organism evidence="1 2">
    <name type="scientific">Taklimakanibacter albus</name>
    <dbReference type="NCBI Taxonomy" id="2800327"/>
    <lineage>
        <taxon>Bacteria</taxon>
        <taxon>Pseudomonadati</taxon>
        <taxon>Pseudomonadota</taxon>
        <taxon>Alphaproteobacteria</taxon>
        <taxon>Hyphomicrobiales</taxon>
        <taxon>Aestuariivirgaceae</taxon>
        <taxon>Taklimakanibacter</taxon>
    </lineage>
</organism>
<protein>
    <submittedName>
        <fullName evidence="1">SDR family oxidoreductase</fullName>
    </submittedName>
</protein>
<dbReference type="Proteomes" id="UP000616151">
    <property type="component" value="Unassembled WGS sequence"/>
</dbReference>
<dbReference type="EMBL" id="JAENHL010000006">
    <property type="protein sequence ID" value="MBK1866489.1"/>
    <property type="molecule type" value="Genomic_DNA"/>
</dbReference>
<evidence type="ECO:0000313" key="2">
    <source>
        <dbReference type="Proteomes" id="UP000616151"/>
    </source>
</evidence>
<keyword evidence="2" id="KW-1185">Reference proteome</keyword>
<gene>
    <name evidence="1" type="ORF">JHL16_09015</name>
</gene>
<evidence type="ECO:0000313" key="1">
    <source>
        <dbReference type="EMBL" id="MBK1866489.1"/>
    </source>
</evidence>